<name>A0AC61QMP4_9BACT</name>
<reference evidence="1" key="1">
    <citation type="submission" date="2019-04" db="EMBL/GenBank/DDBJ databases">
        <title>Microbes associate with the intestines of laboratory mice.</title>
        <authorList>
            <person name="Navarre W."/>
            <person name="Wong E."/>
            <person name="Huang K."/>
            <person name="Tropini C."/>
            <person name="Ng K."/>
            <person name="Yu B."/>
        </authorList>
    </citation>
    <scope>NUCLEOTIDE SEQUENCE</scope>
    <source>
        <strain evidence="1">NM73_A23</strain>
    </source>
</reference>
<gene>
    <name evidence="1" type="ORF">E5358_11995</name>
</gene>
<protein>
    <submittedName>
        <fullName evidence="1">Uncharacterized protein</fullName>
    </submittedName>
</protein>
<comment type="caution">
    <text evidence="1">The sequence shown here is derived from an EMBL/GenBank/DDBJ whole genome shotgun (WGS) entry which is preliminary data.</text>
</comment>
<proteinExistence type="predicted"/>
<sequence>MRKIIILSLLCTVALCIHAKKQKGGSKSAKSVATVYMFGVSASFNDSIVYFTDLQEVGNAYYEKKVYLGGFKEYSDQMNRYFLSKTGEHRTNAVFFKKKRAKAEKTLEKLRKRYANSGVVMKTVPAAEFSFEGVRPNEE</sequence>
<keyword evidence="2" id="KW-1185">Reference proteome</keyword>
<evidence type="ECO:0000313" key="1">
    <source>
        <dbReference type="EMBL" id="TGX80732.1"/>
    </source>
</evidence>
<dbReference type="EMBL" id="SRZC01000022">
    <property type="protein sequence ID" value="TGX80732.1"/>
    <property type="molecule type" value="Genomic_DNA"/>
</dbReference>
<evidence type="ECO:0000313" key="2">
    <source>
        <dbReference type="Proteomes" id="UP000308886"/>
    </source>
</evidence>
<dbReference type="Proteomes" id="UP000308886">
    <property type="component" value="Unassembled WGS sequence"/>
</dbReference>
<organism evidence="1 2">
    <name type="scientific">Palleniella muris</name>
    <dbReference type="NCBI Taxonomy" id="3038145"/>
    <lineage>
        <taxon>Bacteria</taxon>
        <taxon>Pseudomonadati</taxon>
        <taxon>Bacteroidota</taxon>
        <taxon>Bacteroidia</taxon>
        <taxon>Bacteroidales</taxon>
        <taxon>Prevotellaceae</taxon>
        <taxon>Palleniella</taxon>
    </lineage>
</organism>
<accession>A0AC61QMP4</accession>